<sequence>MDPNTNQPRFDMVYVLNNNYRPTKESPTMSLYLSKTKNVSFHINVPNAQRNLMFEKEAIEQLKKQKMSASSNPKVEEIIRDPLAALWIQSEKSAKYDEVCRLWSVKTVSTSVTTMSSEVEYIGRWLVVATTENADRAIYDENRRFTKLWWSSYSRL</sequence>
<keyword evidence="2" id="KW-0503">Monooxygenase</keyword>
<dbReference type="Proteomes" id="UP000594638">
    <property type="component" value="Unassembled WGS sequence"/>
</dbReference>
<accession>A0A8S0R1H0</accession>
<reference evidence="2 3" key="1">
    <citation type="submission" date="2019-12" db="EMBL/GenBank/DDBJ databases">
        <authorList>
            <person name="Alioto T."/>
            <person name="Alioto T."/>
            <person name="Gomez Garrido J."/>
        </authorList>
    </citation>
    <scope>NUCLEOTIDE SEQUENCE [LARGE SCALE GENOMIC DNA]</scope>
</reference>
<keyword evidence="3" id="KW-1185">Reference proteome</keyword>
<evidence type="ECO:0000256" key="1">
    <source>
        <dbReference type="SAM" id="Coils"/>
    </source>
</evidence>
<dbReference type="GO" id="GO:0004497">
    <property type="term" value="F:monooxygenase activity"/>
    <property type="evidence" value="ECO:0007669"/>
    <property type="project" value="UniProtKB-KW"/>
</dbReference>
<dbReference type="OrthoDB" id="66881at2759"/>
<organism evidence="2 3">
    <name type="scientific">Olea europaea subsp. europaea</name>
    <dbReference type="NCBI Taxonomy" id="158383"/>
    <lineage>
        <taxon>Eukaryota</taxon>
        <taxon>Viridiplantae</taxon>
        <taxon>Streptophyta</taxon>
        <taxon>Embryophyta</taxon>
        <taxon>Tracheophyta</taxon>
        <taxon>Spermatophyta</taxon>
        <taxon>Magnoliopsida</taxon>
        <taxon>eudicotyledons</taxon>
        <taxon>Gunneridae</taxon>
        <taxon>Pentapetalae</taxon>
        <taxon>asterids</taxon>
        <taxon>lamiids</taxon>
        <taxon>Lamiales</taxon>
        <taxon>Oleaceae</taxon>
        <taxon>Oleeae</taxon>
        <taxon>Olea</taxon>
    </lineage>
</organism>
<gene>
    <name evidence="2" type="ORF">OLEA9_A011900</name>
</gene>
<evidence type="ECO:0000313" key="3">
    <source>
        <dbReference type="Proteomes" id="UP000594638"/>
    </source>
</evidence>
<feature type="coiled-coil region" evidence="1">
    <location>
        <begin position="45"/>
        <end position="72"/>
    </location>
</feature>
<name>A0A8S0R1H0_OLEEU</name>
<keyword evidence="2" id="KW-0560">Oxidoreductase</keyword>
<protein>
    <submittedName>
        <fullName evidence="2">Probable indole-3-pyruvate monooxygenase YUCCA8</fullName>
    </submittedName>
</protein>
<dbReference type="Gramene" id="OE9A011900T1">
    <property type="protein sequence ID" value="OE9A011900C1"/>
    <property type="gene ID" value="OE9A011900"/>
</dbReference>
<dbReference type="EMBL" id="CACTIH010002033">
    <property type="protein sequence ID" value="CAA2971973.1"/>
    <property type="molecule type" value="Genomic_DNA"/>
</dbReference>
<dbReference type="AlphaFoldDB" id="A0A8S0R1H0"/>
<keyword evidence="1" id="KW-0175">Coiled coil</keyword>
<evidence type="ECO:0000313" key="2">
    <source>
        <dbReference type="EMBL" id="CAA2971973.1"/>
    </source>
</evidence>
<comment type="caution">
    <text evidence="2">The sequence shown here is derived from an EMBL/GenBank/DDBJ whole genome shotgun (WGS) entry which is preliminary data.</text>
</comment>
<proteinExistence type="predicted"/>